<dbReference type="Pfam" id="PF02719">
    <property type="entry name" value="Polysacc_synt_2"/>
    <property type="match status" value="1"/>
</dbReference>
<evidence type="ECO:0000259" key="3">
    <source>
        <dbReference type="Pfam" id="PF02719"/>
    </source>
</evidence>
<dbReference type="InterPro" id="IPR051203">
    <property type="entry name" value="Polysaccharide_Synthase-Rel"/>
</dbReference>
<dbReference type="PANTHER" id="PTHR43318:SF1">
    <property type="entry name" value="POLYSACCHARIDE BIOSYNTHESIS PROTEIN EPSC-RELATED"/>
    <property type="match status" value="1"/>
</dbReference>
<feature type="domain" description="Polysaccharide biosynthesis protein CapD-like" evidence="3">
    <location>
        <begin position="315"/>
        <end position="622"/>
    </location>
</feature>
<dbReference type="PANTHER" id="PTHR43318">
    <property type="entry name" value="UDP-N-ACETYLGLUCOSAMINE 4,6-DEHYDRATASE"/>
    <property type="match status" value="1"/>
</dbReference>
<sequence length="696" mass="76648">MREIKEALAHRPSLRLYLLSLSRRKKRALQVTADVLLVWVTLWLAFFLRLDNLALIEPFSGHAWLFVLAPVLTIPMFVRFGLYRAVLRYAGLQAIMAIVRAMAAASVLLAVFIYLHGQPQALVPRSIPVLYWMVGTLLVGGLRLSMRHYFSNLPFGLRALVFPGSTPDAAKGDERKRVAIYGAGASGNQLLMALQSSREMRAVAFIDDEASLANRYVGGLKIYAPNDLPTLLLETRAQEVLLAIPSATRLRRNEIVEQFRALSLPVRTIPGIADLATGKVTVKNVRDISIDDLLGRDVVQPDGDLLGKCIRGQVVMVTGAGGSIGSELCRQIMHNGARTLILFEHAEFNLYTIEAELKALARTLAVAPQVVPILGSVRSTTLLYAVMSSWKVDTIYHAAAYKHVPMVEQNIAEGLRNNLYGTLKAAQAALRAGVRNFVLISTDKAVRPTNVMGGTKRLAELVLQALAAEQAPVLYRDTLPQPAQNRTRFTMVRFGNVLGSSGSVIPLFYEQIRKGGPITVTHPEITRYFMTIPEAAQLVIQAGSMGLGGDVFVLDMGEPVKIAQLAQKMIFLSGLSLRSKTTPAGDIAITYTGLRPGEKLYEELLIGDNVEPTQHCMIMRANERSIGWEELKAILDELYAAMGRHDYERIRELFLQAVDGYTPDEKIVDWTRRRLAPGKVAARLIVPPAAAERNAS</sequence>
<keyword evidence="5" id="KW-1185">Reference proteome</keyword>
<comment type="caution">
    <text evidence="4">The sequence shown here is derived from an EMBL/GenBank/DDBJ whole genome shotgun (WGS) entry which is preliminary data.</text>
</comment>
<keyword evidence="2" id="KW-1133">Transmembrane helix</keyword>
<organism evidence="4 5">
    <name type="scientific">Candidimonas humi</name>
    <dbReference type="NCBI Taxonomy" id="683355"/>
    <lineage>
        <taxon>Bacteria</taxon>
        <taxon>Pseudomonadati</taxon>
        <taxon>Pseudomonadota</taxon>
        <taxon>Betaproteobacteria</taxon>
        <taxon>Burkholderiales</taxon>
        <taxon>Alcaligenaceae</taxon>
        <taxon>Candidimonas</taxon>
    </lineage>
</organism>
<dbReference type="Proteomes" id="UP001595848">
    <property type="component" value="Unassembled WGS sequence"/>
</dbReference>
<evidence type="ECO:0000313" key="5">
    <source>
        <dbReference type="Proteomes" id="UP001595848"/>
    </source>
</evidence>
<feature type="transmembrane region" description="Helical" evidence="2">
    <location>
        <begin position="94"/>
        <end position="117"/>
    </location>
</feature>
<feature type="transmembrane region" description="Helical" evidence="2">
    <location>
        <begin position="62"/>
        <end position="82"/>
    </location>
</feature>
<dbReference type="Gene3D" id="3.40.50.720">
    <property type="entry name" value="NAD(P)-binding Rossmann-like Domain"/>
    <property type="match status" value="2"/>
</dbReference>
<dbReference type="InterPro" id="IPR036291">
    <property type="entry name" value="NAD(P)-bd_dom_sf"/>
</dbReference>
<evidence type="ECO:0000256" key="1">
    <source>
        <dbReference type="ARBA" id="ARBA00007430"/>
    </source>
</evidence>
<feature type="transmembrane region" description="Helical" evidence="2">
    <location>
        <begin position="31"/>
        <end position="50"/>
    </location>
</feature>
<keyword evidence="2" id="KW-0812">Transmembrane</keyword>
<dbReference type="InterPro" id="IPR003869">
    <property type="entry name" value="Polysac_CapD-like"/>
</dbReference>
<reference evidence="5" key="1">
    <citation type="journal article" date="2019" name="Int. J. Syst. Evol. Microbiol.">
        <title>The Global Catalogue of Microorganisms (GCM) 10K type strain sequencing project: providing services to taxonomists for standard genome sequencing and annotation.</title>
        <authorList>
            <consortium name="The Broad Institute Genomics Platform"/>
            <consortium name="The Broad Institute Genome Sequencing Center for Infectious Disease"/>
            <person name="Wu L."/>
            <person name="Ma J."/>
        </authorList>
    </citation>
    <scope>NUCLEOTIDE SEQUENCE [LARGE SCALE GENOMIC DNA]</scope>
    <source>
        <strain evidence="5">LMG 24813</strain>
    </source>
</reference>
<proteinExistence type="inferred from homology"/>
<gene>
    <name evidence="4" type="ORF">ACFOY1_05945</name>
</gene>
<comment type="similarity">
    <text evidence="1">Belongs to the polysaccharide synthase family.</text>
</comment>
<accession>A0ABV8NVM2</accession>
<evidence type="ECO:0000313" key="4">
    <source>
        <dbReference type="EMBL" id="MFC4200489.1"/>
    </source>
</evidence>
<protein>
    <submittedName>
        <fullName evidence="4">Nucleoside-diphosphate sugar epimerase/dehydratase</fullName>
    </submittedName>
</protein>
<evidence type="ECO:0000256" key="2">
    <source>
        <dbReference type="SAM" id="Phobius"/>
    </source>
</evidence>
<dbReference type="RefSeq" id="WP_343218712.1">
    <property type="nucleotide sequence ID" value="NZ_JAHTBN010000003.1"/>
</dbReference>
<dbReference type="CDD" id="cd05237">
    <property type="entry name" value="UDP_invert_4-6DH_SDR_e"/>
    <property type="match status" value="1"/>
</dbReference>
<dbReference type="SUPFAM" id="SSF51735">
    <property type="entry name" value="NAD(P)-binding Rossmann-fold domains"/>
    <property type="match status" value="2"/>
</dbReference>
<dbReference type="EMBL" id="JBHSBV010000002">
    <property type="protein sequence ID" value="MFC4200489.1"/>
    <property type="molecule type" value="Genomic_DNA"/>
</dbReference>
<keyword evidence="2" id="KW-0472">Membrane</keyword>
<name>A0ABV8NVM2_9BURK</name>